<dbReference type="Proteomes" id="UP000663854">
    <property type="component" value="Unassembled WGS sequence"/>
</dbReference>
<evidence type="ECO:0000313" key="3">
    <source>
        <dbReference type="Proteomes" id="UP000663870"/>
    </source>
</evidence>
<dbReference type="AlphaFoldDB" id="A0A816FK38"/>
<sequence>MKIYVCQNTCCDNTCELGGRSGNDPRGGIGTLFGFGYPFTFDGVDNGFYYNDNQCEKCDRSGADFRPASGNGLATAAATAGAFAATFLGRPGAVGCTGFFKCKKCDSLYCHECCLRDR</sequence>
<evidence type="ECO:0000313" key="2">
    <source>
        <dbReference type="EMBL" id="CAF1662593.1"/>
    </source>
</evidence>
<keyword evidence="3" id="KW-1185">Reference proteome</keyword>
<dbReference type="Proteomes" id="UP000663870">
    <property type="component" value="Unassembled WGS sequence"/>
</dbReference>
<dbReference type="EMBL" id="CAJNOL010013133">
    <property type="protein sequence ID" value="CAF1662593.1"/>
    <property type="molecule type" value="Genomic_DNA"/>
</dbReference>
<accession>A0A816FK38</accession>
<comment type="caution">
    <text evidence="2">The sequence shown here is derived from an EMBL/GenBank/DDBJ whole genome shotgun (WGS) entry which is preliminary data.</text>
</comment>
<proteinExistence type="predicted"/>
<organism evidence="2 3">
    <name type="scientific">Rotaria sordida</name>
    <dbReference type="NCBI Taxonomy" id="392033"/>
    <lineage>
        <taxon>Eukaryota</taxon>
        <taxon>Metazoa</taxon>
        <taxon>Spiralia</taxon>
        <taxon>Gnathifera</taxon>
        <taxon>Rotifera</taxon>
        <taxon>Eurotatoria</taxon>
        <taxon>Bdelloidea</taxon>
        <taxon>Philodinida</taxon>
        <taxon>Philodinidae</taxon>
        <taxon>Rotaria</taxon>
    </lineage>
</organism>
<evidence type="ECO:0000313" key="1">
    <source>
        <dbReference type="EMBL" id="CAF1522810.1"/>
    </source>
</evidence>
<name>A0A816FK38_9BILA</name>
<gene>
    <name evidence="2" type="ORF">JXQ802_LOCUS56282</name>
    <name evidence="1" type="ORF">PYM288_LOCUS39724</name>
</gene>
<dbReference type="EMBL" id="CAJNOH010011287">
    <property type="protein sequence ID" value="CAF1522810.1"/>
    <property type="molecule type" value="Genomic_DNA"/>
</dbReference>
<reference evidence="2" key="1">
    <citation type="submission" date="2021-02" db="EMBL/GenBank/DDBJ databases">
        <authorList>
            <person name="Nowell W R."/>
        </authorList>
    </citation>
    <scope>NUCLEOTIDE SEQUENCE</scope>
</reference>
<protein>
    <submittedName>
        <fullName evidence="2">Uncharacterized protein</fullName>
    </submittedName>
</protein>